<proteinExistence type="predicted"/>
<dbReference type="EMBL" id="JAGFBR010000009">
    <property type="protein sequence ID" value="KAH0461918.1"/>
    <property type="molecule type" value="Genomic_DNA"/>
</dbReference>
<dbReference type="Proteomes" id="UP000775213">
    <property type="component" value="Unassembled WGS sequence"/>
</dbReference>
<dbReference type="AlphaFoldDB" id="A0AAV7H310"/>
<evidence type="ECO:0000313" key="1">
    <source>
        <dbReference type="EMBL" id="KAH0461918.1"/>
    </source>
</evidence>
<name>A0AAV7H310_DENCH</name>
<accession>A0AAV7H310</accession>
<protein>
    <submittedName>
        <fullName evidence="1">Uncharacterized protein</fullName>
    </submittedName>
</protein>
<comment type="caution">
    <text evidence="1">The sequence shown here is derived from an EMBL/GenBank/DDBJ whole genome shotgun (WGS) entry which is preliminary data.</text>
</comment>
<evidence type="ECO:0000313" key="2">
    <source>
        <dbReference type="Proteomes" id="UP000775213"/>
    </source>
</evidence>
<organism evidence="1 2">
    <name type="scientific">Dendrobium chrysotoxum</name>
    <name type="common">Orchid</name>
    <dbReference type="NCBI Taxonomy" id="161865"/>
    <lineage>
        <taxon>Eukaryota</taxon>
        <taxon>Viridiplantae</taxon>
        <taxon>Streptophyta</taxon>
        <taxon>Embryophyta</taxon>
        <taxon>Tracheophyta</taxon>
        <taxon>Spermatophyta</taxon>
        <taxon>Magnoliopsida</taxon>
        <taxon>Liliopsida</taxon>
        <taxon>Asparagales</taxon>
        <taxon>Orchidaceae</taxon>
        <taxon>Epidendroideae</taxon>
        <taxon>Malaxideae</taxon>
        <taxon>Dendrobiinae</taxon>
        <taxon>Dendrobium</taxon>
    </lineage>
</organism>
<reference evidence="1 2" key="1">
    <citation type="journal article" date="2021" name="Hortic Res">
        <title>Chromosome-scale assembly of the Dendrobium chrysotoxum genome enhances the understanding of orchid evolution.</title>
        <authorList>
            <person name="Zhang Y."/>
            <person name="Zhang G.Q."/>
            <person name="Zhang D."/>
            <person name="Liu X.D."/>
            <person name="Xu X.Y."/>
            <person name="Sun W.H."/>
            <person name="Yu X."/>
            <person name="Zhu X."/>
            <person name="Wang Z.W."/>
            <person name="Zhao X."/>
            <person name="Zhong W.Y."/>
            <person name="Chen H."/>
            <person name="Yin W.L."/>
            <person name="Huang T."/>
            <person name="Niu S.C."/>
            <person name="Liu Z.J."/>
        </authorList>
    </citation>
    <scope>NUCLEOTIDE SEQUENCE [LARGE SCALE GENOMIC DNA]</scope>
    <source>
        <strain evidence="1">Lindl</strain>
    </source>
</reference>
<keyword evidence="2" id="KW-1185">Reference proteome</keyword>
<sequence length="59" mass="6236">MALEVLELFAVKVIEDDMDGQNAALDFRAKTNDTANGGIGYGEDGDGVAMIDLFREVGG</sequence>
<gene>
    <name evidence="1" type="ORF">IEQ34_009493</name>
</gene>